<dbReference type="InterPro" id="IPR006612">
    <property type="entry name" value="THAP_Znf"/>
</dbReference>
<evidence type="ECO:0000256" key="2">
    <source>
        <dbReference type="ARBA" id="ARBA00022771"/>
    </source>
</evidence>
<feature type="region of interest" description="Disordered" evidence="6">
    <location>
        <begin position="1"/>
        <end position="38"/>
    </location>
</feature>
<evidence type="ECO:0000256" key="1">
    <source>
        <dbReference type="ARBA" id="ARBA00022723"/>
    </source>
</evidence>
<reference evidence="8 9" key="1">
    <citation type="journal article" date="2023" name="Insect Mol. Biol.">
        <title>Genome sequencing provides insights into the evolution of gene families encoding plant cell wall-degrading enzymes in longhorned beetles.</title>
        <authorList>
            <person name="Shin N.R."/>
            <person name="Okamura Y."/>
            <person name="Kirsch R."/>
            <person name="Pauchet Y."/>
        </authorList>
    </citation>
    <scope>NUCLEOTIDE SEQUENCE [LARGE SCALE GENOMIC DNA]</scope>
    <source>
        <strain evidence="8">EAD_L_NR</strain>
    </source>
</reference>
<evidence type="ECO:0000313" key="9">
    <source>
        <dbReference type="Proteomes" id="UP001159042"/>
    </source>
</evidence>
<dbReference type="GO" id="GO:0003677">
    <property type="term" value="F:DNA binding"/>
    <property type="evidence" value="ECO:0007669"/>
    <property type="project" value="UniProtKB-UniRule"/>
</dbReference>
<dbReference type="PANTHER" id="PTHR46927">
    <property type="entry name" value="AGAP005574-PA"/>
    <property type="match status" value="1"/>
</dbReference>
<dbReference type="PANTHER" id="PTHR46927:SF3">
    <property type="entry name" value="THAP-TYPE DOMAIN-CONTAINING PROTEIN"/>
    <property type="match status" value="1"/>
</dbReference>
<dbReference type="SMART" id="SM00980">
    <property type="entry name" value="THAP"/>
    <property type="match status" value="1"/>
</dbReference>
<sequence length="218" mass="24862">EEEEEESERGTEGGTEGGGVREELKEEEEELKEEEVRSTIVMPGCAAVNCTNSSKKGFLMKTFPRDPVRRKQWLIKTRRDNWIPTNTSCLCEVHFAPDMWEKPRVDGTRKLKIDAVPTIFSFSAPQKKRKSPNKRAPVSKESRMTMELGDVTAYYPSDQLSVSVVSEDNEFSISPSKSISSLSEDSVVISTQETETKENLIKKINLYESYTRRRRKDA</sequence>
<gene>
    <name evidence="8" type="ORF">NQ315_006085</name>
</gene>
<dbReference type="InterPro" id="IPR052224">
    <property type="entry name" value="THAP_domain_protein"/>
</dbReference>
<dbReference type="GO" id="GO:0008270">
    <property type="term" value="F:zinc ion binding"/>
    <property type="evidence" value="ECO:0007669"/>
    <property type="project" value="UniProtKB-KW"/>
</dbReference>
<dbReference type="SUPFAM" id="SSF57716">
    <property type="entry name" value="Glucocorticoid receptor-like (DNA-binding domain)"/>
    <property type="match status" value="1"/>
</dbReference>
<keyword evidence="9" id="KW-1185">Reference proteome</keyword>
<name>A0AAV8VDR8_9CUCU</name>
<evidence type="ECO:0000256" key="4">
    <source>
        <dbReference type="ARBA" id="ARBA00023125"/>
    </source>
</evidence>
<feature type="domain" description="THAP-type" evidence="7">
    <location>
        <begin position="42"/>
        <end position="120"/>
    </location>
</feature>
<keyword evidence="1" id="KW-0479">Metal-binding</keyword>
<protein>
    <recommendedName>
        <fullName evidence="7">THAP-type domain-containing protein</fullName>
    </recommendedName>
</protein>
<dbReference type="SMART" id="SM00692">
    <property type="entry name" value="DM3"/>
    <property type="match status" value="1"/>
</dbReference>
<dbReference type="EMBL" id="JANEYG010000130">
    <property type="protein sequence ID" value="KAJ8912419.1"/>
    <property type="molecule type" value="Genomic_DNA"/>
</dbReference>
<keyword evidence="4 5" id="KW-0238">DNA-binding</keyword>
<accession>A0AAV8VDR8</accession>
<dbReference type="PROSITE" id="PS50950">
    <property type="entry name" value="ZF_THAP"/>
    <property type="match status" value="1"/>
</dbReference>
<evidence type="ECO:0000256" key="3">
    <source>
        <dbReference type="ARBA" id="ARBA00022833"/>
    </source>
</evidence>
<dbReference type="AlphaFoldDB" id="A0AAV8VDR8"/>
<keyword evidence="3" id="KW-0862">Zinc</keyword>
<comment type="caution">
    <text evidence="8">The sequence shown here is derived from an EMBL/GenBank/DDBJ whole genome shotgun (WGS) entry which is preliminary data.</text>
</comment>
<organism evidence="8 9">
    <name type="scientific">Exocentrus adspersus</name>
    <dbReference type="NCBI Taxonomy" id="1586481"/>
    <lineage>
        <taxon>Eukaryota</taxon>
        <taxon>Metazoa</taxon>
        <taxon>Ecdysozoa</taxon>
        <taxon>Arthropoda</taxon>
        <taxon>Hexapoda</taxon>
        <taxon>Insecta</taxon>
        <taxon>Pterygota</taxon>
        <taxon>Neoptera</taxon>
        <taxon>Endopterygota</taxon>
        <taxon>Coleoptera</taxon>
        <taxon>Polyphaga</taxon>
        <taxon>Cucujiformia</taxon>
        <taxon>Chrysomeloidea</taxon>
        <taxon>Cerambycidae</taxon>
        <taxon>Lamiinae</taxon>
        <taxon>Acanthocinini</taxon>
        <taxon>Exocentrus</taxon>
    </lineage>
</organism>
<keyword evidence="2 5" id="KW-0863">Zinc-finger</keyword>
<evidence type="ECO:0000256" key="6">
    <source>
        <dbReference type="SAM" id="MobiDB-lite"/>
    </source>
</evidence>
<feature type="non-terminal residue" evidence="8">
    <location>
        <position position="1"/>
    </location>
</feature>
<evidence type="ECO:0000313" key="8">
    <source>
        <dbReference type="EMBL" id="KAJ8912419.1"/>
    </source>
</evidence>
<evidence type="ECO:0000259" key="7">
    <source>
        <dbReference type="PROSITE" id="PS50950"/>
    </source>
</evidence>
<proteinExistence type="predicted"/>
<evidence type="ECO:0000256" key="5">
    <source>
        <dbReference type="PROSITE-ProRule" id="PRU00309"/>
    </source>
</evidence>
<dbReference type="Pfam" id="PF05485">
    <property type="entry name" value="THAP"/>
    <property type="match status" value="1"/>
</dbReference>
<dbReference type="Proteomes" id="UP001159042">
    <property type="component" value="Unassembled WGS sequence"/>
</dbReference>